<dbReference type="EMBL" id="AEAI01003065">
    <property type="protein sequence ID" value="EGH48384.1"/>
    <property type="molecule type" value="Genomic_DNA"/>
</dbReference>
<evidence type="ECO:0000313" key="2">
    <source>
        <dbReference type="EMBL" id="EGH48384.1"/>
    </source>
</evidence>
<dbReference type="HOGENOM" id="CLU_3407646_0_0_6"/>
<dbReference type="PROSITE" id="PS50972">
    <property type="entry name" value="PTERIN_BINDING"/>
    <property type="match status" value="1"/>
</dbReference>
<dbReference type="AlphaFoldDB" id="F3GMT1"/>
<comment type="caution">
    <text evidence="2">The sequence shown here is derived from an EMBL/GenBank/DDBJ whole genome shotgun (WGS) entry which is preliminary data.</text>
</comment>
<dbReference type="SUPFAM" id="SSF51717">
    <property type="entry name" value="Dihydropteroate synthetase-like"/>
    <property type="match status" value="1"/>
</dbReference>
<protein>
    <submittedName>
        <fullName evidence="2">Dihydropteroate synthase</fullName>
    </submittedName>
</protein>
<dbReference type="GO" id="GO:0042558">
    <property type="term" value="P:pteridine-containing compound metabolic process"/>
    <property type="evidence" value="ECO:0007669"/>
    <property type="project" value="InterPro"/>
</dbReference>
<name>F3GMT1_PSESJ</name>
<evidence type="ECO:0000259" key="1">
    <source>
        <dbReference type="PROSITE" id="PS50972"/>
    </source>
</evidence>
<dbReference type="InterPro" id="IPR000489">
    <property type="entry name" value="Pterin-binding_dom"/>
</dbReference>
<evidence type="ECO:0000313" key="3">
    <source>
        <dbReference type="Proteomes" id="UP000004986"/>
    </source>
</evidence>
<sequence length="29" mass="3063">AKGARILRVHDVAETADVVRMIAAVEAAE</sequence>
<proteinExistence type="predicted"/>
<dbReference type="Gene3D" id="3.20.20.20">
    <property type="entry name" value="Dihydropteroate synthase-like"/>
    <property type="match status" value="1"/>
</dbReference>
<gene>
    <name evidence="2" type="ORF">PSYPI_41219</name>
</gene>
<reference evidence="2 3" key="1">
    <citation type="journal article" date="2011" name="PLoS Pathog.">
        <title>Dynamic evolution of pathogenicity revealed by sequencing and comparative genomics of 19 Pseudomonas syringae isolates.</title>
        <authorList>
            <person name="Baltrus D.A."/>
            <person name="Nishimura M.T."/>
            <person name="Romanchuk A."/>
            <person name="Chang J.H."/>
            <person name="Mukhtar M.S."/>
            <person name="Cherkis K."/>
            <person name="Roach J."/>
            <person name="Grant S.R."/>
            <person name="Jones C.D."/>
            <person name="Dangl J.L."/>
        </authorList>
    </citation>
    <scope>NUCLEOTIDE SEQUENCE [LARGE SCALE GENOMIC DNA]</scope>
    <source>
        <strain evidence="2 3">1704B</strain>
    </source>
</reference>
<accession>F3GMT1</accession>
<feature type="domain" description="Pterin-binding" evidence="1">
    <location>
        <begin position="1"/>
        <end position="20"/>
    </location>
</feature>
<keyword evidence="3" id="KW-1185">Reference proteome</keyword>
<organism evidence="2 3">
    <name type="scientific">Pseudomonas syringae pv. pisi str. 1704B</name>
    <dbReference type="NCBI Taxonomy" id="629263"/>
    <lineage>
        <taxon>Bacteria</taxon>
        <taxon>Pseudomonadati</taxon>
        <taxon>Pseudomonadota</taxon>
        <taxon>Gammaproteobacteria</taxon>
        <taxon>Pseudomonadales</taxon>
        <taxon>Pseudomonadaceae</taxon>
        <taxon>Pseudomonas</taxon>
        <taxon>Pseudomonas syringae</taxon>
    </lineage>
</organism>
<dbReference type="InterPro" id="IPR011005">
    <property type="entry name" value="Dihydropteroate_synth-like_sf"/>
</dbReference>
<dbReference type="Proteomes" id="UP000004986">
    <property type="component" value="Unassembled WGS sequence"/>
</dbReference>
<feature type="non-terminal residue" evidence="2">
    <location>
        <position position="1"/>
    </location>
</feature>